<dbReference type="Proteomes" id="UP001234297">
    <property type="component" value="Chromosome 8"/>
</dbReference>
<comment type="caution">
    <text evidence="1">The sequence shown here is derived from an EMBL/GenBank/DDBJ whole genome shotgun (WGS) entry which is preliminary data.</text>
</comment>
<proteinExistence type="predicted"/>
<keyword evidence="2" id="KW-1185">Reference proteome</keyword>
<organism evidence="1 2">
    <name type="scientific">Persea americana</name>
    <name type="common">Avocado</name>
    <dbReference type="NCBI Taxonomy" id="3435"/>
    <lineage>
        <taxon>Eukaryota</taxon>
        <taxon>Viridiplantae</taxon>
        <taxon>Streptophyta</taxon>
        <taxon>Embryophyta</taxon>
        <taxon>Tracheophyta</taxon>
        <taxon>Spermatophyta</taxon>
        <taxon>Magnoliopsida</taxon>
        <taxon>Magnoliidae</taxon>
        <taxon>Laurales</taxon>
        <taxon>Lauraceae</taxon>
        <taxon>Persea</taxon>
    </lineage>
</organism>
<sequence length="472" mass="53465">MALSLSVCAAAPTDDSVAMGYPRPCEVAVIGAGAAGLVAGRELLREGHKVVVFEKGESVGGTWVYSPSVESDQLGLDPCRKIVHSSLYQSLRVNIPRECMGFFDYPFVPRPSNKERDSRRFPQHREVLLYLQDFAREFELKGLVRFGTEVFDVHLLDEGRWMVRSRKVRMGGCDDAVADESEVFDAIVVCNGHFTEPRIAEIPGIEVWPGKQIHSHNYRVPEPFQDQVVVLIGSSVSAFDISRDICAFAKEVHLLSRSAPDKQLMSKQPGYDNVWLHSMIERAHADGTVAFRDGSSVRADIILHCTGYKYDFPFLKVNDIVTVDDNCVGPLYKHIFPPLLAPWLSFIGLPWRVILFPLCEMQSKWVACVLSGRLALPSQEEMMMDVEDFHSKLDAAGLPKHYTHNMSDYQFDYVDKLATVCGHPAVEEWRKQMLDMTMKNKGSHPDSYRDEWDDHSLVLQAYEDFHRYCKSL</sequence>
<gene>
    <name evidence="1" type="ORF">MRB53_025536</name>
</gene>
<evidence type="ECO:0000313" key="2">
    <source>
        <dbReference type="Proteomes" id="UP001234297"/>
    </source>
</evidence>
<reference evidence="1 2" key="1">
    <citation type="journal article" date="2022" name="Hortic Res">
        <title>A haplotype resolved chromosomal level avocado genome allows analysis of novel avocado genes.</title>
        <authorList>
            <person name="Nath O."/>
            <person name="Fletcher S.J."/>
            <person name="Hayward A."/>
            <person name="Shaw L.M."/>
            <person name="Masouleh A.K."/>
            <person name="Furtado A."/>
            <person name="Henry R.J."/>
            <person name="Mitter N."/>
        </authorList>
    </citation>
    <scope>NUCLEOTIDE SEQUENCE [LARGE SCALE GENOMIC DNA]</scope>
    <source>
        <strain evidence="2">cv. Hass</strain>
    </source>
</reference>
<accession>A0ACC2LFT4</accession>
<evidence type="ECO:0000313" key="1">
    <source>
        <dbReference type="EMBL" id="KAJ8632200.1"/>
    </source>
</evidence>
<name>A0ACC2LFT4_PERAE</name>
<protein>
    <submittedName>
        <fullName evidence="1">Uncharacterized protein</fullName>
    </submittedName>
</protein>
<dbReference type="EMBL" id="CM056816">
    <property type="protein sequence ID" value="KAJ8632200.1"/>
    <property type="molecule type" value="Genomic_DNA"/>
</dbReference>